<dbReference type="Proteomes" id="UP000250831">
    <property type="component" value="Unassembled WGS sequence"/>
</dbReference>
<dbReference type="Gene3D" id="3.40.33.10">
    <property type="entry name" value="CAP"/>
    <property type="match status" value="1"/>
</dbReference>
<gene>
    <name evidence="2" type="ORF">DCO56_19395</name>
</gene>
<reference evidence="2 3" key="1">
    <citation type="submission" date="2018-04" db="EMBL/GenBank/DDBJ databases">
        <title>Sphingobacterium sp. M46 Genome.</title>
        <authorList>
            <person name="Cheng J."/>
            <person name="Li Y."/>
        </authorList>
    </citation>
    <scope>NUCLEOTIDE SEQUENCE [LARGE SCALE GENOMIC DNA]</scope>
    <source>
        <strain evidence="2 3">M46</strain>
    </source>
</reference>
<dbReference type="OrthoDB" id="982527at2"/>
<protein>
    <recommendedName>
        <fullName evidence="1">SCP domain-containing protein</fullName>
    </recommendedName>
</protein>
<accession>A0A363NR01</accession>
<organism evidence="2 3">
    <name type="scientific">Sphingobacterium athyrii</name>
    <dbReference type="NCBI Taxonomy" id="2152717"/>
    <lineage>
        <taxon>Bacteria</taxon>
        <taxon>Pseudomonadati</taxon>
        <taxon>Bacteroidota</taxon>
        <taxon>Sphingobacteriia</taxon>
        <taxon>Sphingobacteriales</taxon>
        <taxon>Sphingobacteriaceae</taxon>
        <taxon>Sphingobacterium</taxon>
    </lineage>
</organism>
<dbReference type="EMBL" id="QCXX01000005">
    <property type="protein sequence ID" value="PUV23081.1"/>
    <property type="molecule type" value="Genomic_DNA"/>
</dbReference>
<sequence length="190" mass="22086">MKYFILAFTLFVAQLTLAQRVKVDRHQAKEAFDLLNKIRTNPERYKKELKLFNLHKITRTKLNWNKQLAEVAEYRAKDMAKRSYFDHVSPEGYGPNYFIEEAGYELNQSWLKKRSANNFESIAANRASATDAIKALIIGKEAPGYHHRTHLLGMDRWNASLYDIGIGYVKCKGAKPYESYLVVIIAKHDW</sequence>
<dbReference type="RefSeq" id="WP_108635406.1">
    <property type="nucleotide sequence ID" value="NZ_QCXX01000005.1"/>
</dbReference>
<evidence type="ECO:0000313" key="3">
    <source>
        <dbReference type="Proteomes" id="UP000250831"/>
    </source>
</evidence>
<dbReference type="Pfam" id="PF00188">
    <property type="entry name" value="CAP"/>
    <property type="match status" value="1"/>
</dbReference>
<dbReference type="PANTHER" id="PTHR31157">
    <property type="entry name" value="SCP DOMAIN-CONTAINING PROTEIN"/>
    <property type="match status" value="1"/>
</dbReference>
<proteinExistence type="predicted"/>
<dbReference type="InterPro" id="IPR014044">
    <property type="entry name" value="CAP_dom"/>
</dbReference>
<evidence type="ECO:0000259" key="1">
    <source>
        <dbReference type="Pfam" id="PF00188"/>
    </source>
</evidence>
<evidence type="ECO:0000313" key="2">
    <source>
        <dbReference type="EMBL" id="PUV23081.1"/>
    </source>
</evidence>
<dbReference type="PANTHER" id="PTHR31157:SF1">
    <property type="entry name" value="SCP DOMAIN-CONTAINING PROTEIN"/>
    <property type="match status" value="1"/>
</dbReference>
<dbReference type="InterPro" id="IPR035940">
    <property type="entry name" value="CAP_sf"/>
</dbReference>
<dbReference type="SUPFAM" id="SSF55797">
    <property type="entry name" value="PR-1-like"/>
    <property type="match status" value="1"/>
</dbReference>
<dbReference type="AlphaFoldDB" id="A0A363NR01"/>
<name>A0A363NR01_9SPHI</name>
<keyword evidence="3" id="KW-1185">Reference proteome</keyword>
<comment type="caution">
    <text evidence="2">The sequence shown here is derived from an EMBL/GenBank/DDBJ whole genome shotgun (WGS) entry which is preliminary data.</text>
</comment>
<dbReference type="CDD" id="cd05379">
    <property type="entry name" value="CAP_bacterial"/>
    <property type="match status" value="1"/>
</dbReference>
<feature type="domain" description="SCP" evidence="1">
    <location>
        <begin position="34"/>
        <end position="174"/>
    </location>
</feature>